<keyword evidence="2 6" id="KW-0812">Transmembrane</keyword>
<keyword evidence="9" id="KW-1185">Reference proteome</keyword>
<dbReference type="AlphaFoldDB" id="A0A926Z5F5"/>
<gene>
    <name evidence="8" type="ORF">H6F44_05295</name>
</gene>
<sequence>MNVSEPNSESNSELNSEPNSELNPEQMAAIASDNADNGDSVIMPTVPQPTPLQSLGIFLDRLYGTLFLPRDTFANIKAKPSFWQGASVIALVNILEITRLEQLSVFRAIVAIASSLIGWLYFTFLLKQLAGVFQKNVKMSELLTLTGFASLPWLFMAPALSLPPRFRTISAIAVILWFIFWQVWSASIALNIKSWKTLAIIPLAIAGGVVALIWLSNAIGLIVSIL</sequence>
<proteinExistence type="predicted"/>
<organism evidence="8 9">
    <name type="scientific">Pseudanabaena cinerea FACHB-1277</name>
    <dbReference type="NCBI Taxonomy" id="2949581"/>
    <lineage>
        <taxon>Bacteria</taxon>
        <taxon>Bacillati</taxon>
        <taxon>Cyanobacteriota</taxon>
        <taxon>Cyanophyceae</taxon>
        <taxon>Pseudanabaenales</taxon>
        <taxon>Pseudanabaenaceae</taxon>
        <taxon>Pseudanabaena</taxon>
        <taxon>Pseudanabaena cinerea</taxon>
    </lineage>
</organism>
<feature type="transmembrane region" description="Helical" evidence="6">
    <location>
        <begin position="198"/>
        <end position="223"/>
    </location>
</feature>
<protein>
    <submittedName>
        <fullName evidence="8">YIP1 family protein</fullName>
    </submittedName>
</protein>
<evidence type="ECO:0000256" key="3">
    <source>
        <dbReference type="ARBA" id="ARBA00022989"/>
    </source>
</evidence>
<comment type="subcellular location">
    <subcellularLocation>
        <location evidence="1">Membrane</location>
        <topology evidence="1">Multi-pass membrane protein</topology>
    </subcellularLocation>
</comment>
<feature type="transmembrane region" description="Helical" evidence="6">
    <location>
        <begin position="142"/>
        <end position="162"/>
    </location>
</feature>
<dbReference type="Pfam" id="PF04893">
    <property type="entry name" value="Yip1"/>
    <property type="match status" value="1"/>
</dbReference>
<feature type="transmembrane region" description="Helical" evidence="6">
    <location>
        <begin position="105"/>
        <end position="122"/>
    </location>
</feature>
<dbReference type="EMBL" id="JACJPY010000010">
    <property type="protein sequence ID" value="MBD2149542.1"/>
    <property type="molecule type" value="Genomic_DNA"/>
</dbReference>
<evidence type="ECO:0000256" key="1">
    <source>
        <dbReference type="ARBA" id="ARBA00004141"/>
    </source>
</evidence>
<dbReference type="Proteomes" id="UP000631421">
    <property type="component" value="Unassembled WGS sequence"/>
</dbReference>
<dbReference type="InterPro" id="IPR006977">
    <property type="entry name" value="Yip1_dom"/>
</dbReference>
<reference evidence="8" key="2">
    <citation type="submission" date="2020-08" db="EMBL/GenBank/DDBJ databases">
        <authorList>
            <person name="Chen M."/>
            <person name="Teng W."/>
            <person name="Zhao L."/>
            <person name="Hu C."/>
            <person name="Zhou Y."/>
            <person name="Han B."/>
            <person name="Song L."/>
            <person name="Shu W."/>
        </authorList>
    </citation>
    <scope>NUCLEOTIDE SEQUENCE</scope>
    <source>
        <strain evidence="8">FACHB-1277</strain>
    </source>
</reference>
<reference evidence="8" key="1">
    <citation type="journal article" date="2015" name="ISME J.">
        <title>Draft Genome Sequence of Streptomyces incarnatus NRRL8089, which Produces the Nucleoside Antibiotic Sinefungin.</title>
        <authorList>
            <person name="Oshima K."/>
            <person name="Hattori M."/>
            <person name="Shimizu H."/>
            <person name="Fukuda K."/>
            <person name="Nemoto M."/>
            <person name="Inagaki K."/>
            <person name="Tamura T."/>
        </authorList>
    </citation>
    <scope>NUCLEOTIDE SEQUENCE</scope>
    <source>
        <strain evidence="8">FACHB-1277</strain>
    </source>
</reference>
<evidence type="ECO:0000256" key="4">
    <source>
        <dbReference type="ARBA" id="ARBA00023136"/>
    </source>
</evidence>
<keyword evidence="3 6" id="KW-1133">Transmembrane helix</keyword>
<dbReference type="RefSeq" id="WP_190349916.1">
    <property type="nucleotide sequence ID" value="NZ_JACJPY010000010.1"/>
</dbReference>
<evidence type="ECO:0000256" key="2">
    <source>
        <dbReference type="ARBA" id="ARBA00022692"/>
    </source>
</evidence>
<comment type="caution">
    <text evidence="8">The sequence shown here is derived from an EMBL/GenBank/DDBJ whole genome shotgun (WGS) entry which is preliminary data.</text>
</comment>
<evidence type="ECO:0000256" key="5">
    <source>
        <dbReference type="SAM" id="MobiDB-lite"/>
    </source>
</evidence>
<evidence type="ECO:0000313" key="8">
    <source>
        <dbReference type="EMBL" id="MBD2149542.1"/>
    </source>
</evidence>
<keyword evidence="4 6" id="KW-0472">Membrane</keyword>
<feature type="transmembrane region" description="Helical" evidence="6">
    <location>
        <begin position="169"/>
        <end position="192"/>
    </location>
</feature>
<evidence type="ECO:0000256" key="6">
    <source>
        <dbReference type="SAM" id="Phobius"/>
    </source>
</evidence>
<feature type="region of interest" description="Disordered" evidence="5">
    <location>
        <begin position="1"/>
        <end position="25"/>
    </location>
</feature>
<evidence type="ECO:0000259" key="7">
    <source>
        <dbReference type="Pfam" id="PF04893"/>
    </source>
</evidence>
<evidence type="ECO:0000313" key="9">
    <source>
        <dbReference type="Proteomes" id="UP000631421"/>
    </source>
</evidence>
<accession>A0A926Z5F5</accession>
<dbReference type="GO" id="GO:0016020">
    <property type="term" value="C:membrane"/>
    <property type="evidence" value="ECO:0007669"/>
    <property type="project" value="UniProtKB-SubCell"/>
</dbReference>
<name>A0A926Z5F5_9CYAN</name>
<feature type="domain" description="Yip1" evidence="7">
    <location>
        <begin position="64"/>
        <end position="214"/>
    </location>
</feature>